<proteinExistence type="predicted"/>
<gene>
    <name evidence="2" type="ORF">HNR39_000980</name>
</gene>
<comment type="caution">
    <text evidence="2">The sequence shown here is derived from an EMBL/GenBank/DDBJ whole genome shotgun (WGS) entry which is preliminary data.</text>
</comment>
<dbReference type="AlphaFoldDB" id="A0A840RN13"/>
<dbReference type="PANTHER" id="PTHR10151">
    <property type="entry name" value="ECTONUCLEOTIDE PYROPHOSPHATASE/PHOSPHODIESTERASE"/>
    <property type="match status" value="1"/>
</dbReference>
<evidence type="ECO:0000313" key="2">
    <source>
        <dbReference type="EMBL" id="MBB5199153.1"/>
    </source>
</evidence>
<dbReference type="InterPro" id="IPR017850">
    <property type="entry name" value="Alkaline_phosphatase_core_sf"/>
</dbReference>
<dbReference type="RefSeq" id="WP_168055425.1">
    <property type="nucleotide sequence ID" value="NZ_JAAOZT010000006.1"/>
</dbReference>
<evidence type="ECO:0008006" key="4">
    <source>
        <dbReference type="Google" id="ProtNLM"/>
    </source>
</evidence>
<keyword evidence="3" id="KW-1185">Reference proteome</keyword>
<dbReference type="Gene3D" id="3.40.720.10">
    <property type="entry name" value="Alkaline Phosphatase, subunit A"/>
    <property type="match status" value="1"/>
</dbReference>
<name>A0A840RN13_9BURK</name>
<dbReference type="EMBL" id="JACHHQ010000002">
    <property type="protein sequence ID" value="MBB5199153.1"/>
    <property type="molecule type" value="Genomic_DNA"/>
</dbReference>
<reference evidence="2 3" key="1">
    <citation type="submission" date="2020-08" db="EMBL/GenBank/DDBJ databases">
        <title>Genomic Encyclopedia of Type Strains, Phase IV (KMG-IV): sequencing the most valuable type-strain genomes for metagenomic binning, comparative biology and taxonomic classification.</title>
        <authorList>
            <person name="Goeker M."/>
        </authorList>
    </citation>
    <scope>NUCLEOTIDE SEQUENCE [LARGE SCALE GENOMIC DNA]</scope>
    <source>
        <strain evidence="2 3">DSM 23240</strain>
    </source>
</reference>
<dbReference type="Pfam" id="PF01663">
    <property type="entry name" value="Phosphodiest"/>
    <property type="match status" value="1"/>
</dbReference>
<accession>A0A840RN13</accession>
<evidence type="ECO:0000313" key="3">
    <source>
        <dbReference type="Proteomes" id="UP000571084"/>
    </source>
</evidence>
<evidence type="ECO:0000256" key="1">
    <source>
        <dbReference type="SAM" id="SignalP"/>
    </source>
</evidence>
<dbReference type="SUPFAM" id="SSF53649">
    <property type="entry name" value="Alkaline phosphatase-like"/>
    <property type="match status" value="1"/>
</dbReference>
<feature type="chain" id="PRO_5032899680" description="Type I phosphodiesterase/nucleotide pyrophosphatase" evidence="1">
    <location>
        <begin position="27"/>
        <end position="616"/>
    </location>
</feature>
<dbReference type="PANTHER" id="PTHR10151:SF120">
    <property type="entry name" value="BIS(5'-ADENOSYL)-TRIPHOSPHATASE"/>
    <property type="match status" value="1"/>
</dbReference>
<feature type="signal peptide" evidence="1">
    <location>
        <begin position="1"/>
        <end position="26"/>
    </location>
</feature>
<dbReference type="InterPro" id="IPR002591">
    <property type="entry name" value="Phosphodiest/P_Trfase"/>
</dbReference>
<protein>
    <recommendedName>
        <fullName evidence="4">Type I phosphodiesterase/nucleotide pyrophosphatase</fullName>
    </recommendedName>
</protein>
<organism evidence="2 3">
    <name type="scientific">Glaciimonas immobilis</name>
    <dbReference type="NCBI Taxonomy" id="728004"/>
    <lineage>
        <taxon>Bacteria</taxon>
        <taxon>Pseudomonadati</taxon>
        <taxon>Pseudomonadota</taxon>
        <taxon>Betaproteobacteria</taxon>
        <taxon>Burkholderiales</taxon>
        <taxon>Oxalobacteraceae</taxon>
        <taxon>Glaciimonas</taxon>
    </lineage>
</organism>
<keyword evidence="1" id="KW-0732">Signal</keyword>
<dbReference type="Proteomes" id="UP000571084">
    <property type="component" value="Unassembled WGS sequence"/>
</dbReference>
<sequence>MRFRIKQLLKIVLGISIIVATNGAQAADKAHNVILFVPDGLRAQMVRPDTAPTMSSLRDAGVNFANSHSLFPTFTTSNASAMATGHYLGDTGNFSNTIYTGYPVPGAGASVTPFLESDPVLGDVDEHFAGDYLNAETILKAARKAGFNTASIGKLGPVLIFDHTERSGQKTIIADDSTGSKNGIPIAKWAADGLLAAGLPLTAPSRGDNGKSGSAVTAGTLSANVEQQKWFSQLFTKVVLKKFKQDQKPFVAVFWSRDPDGTQHNQGDSLNKLVPGINGPTSLTAIKNADDNLREIRDALIELGLDKNTDIVISADHGFSTISKQSSTSFAAKERYPDVPEGFLPPGFLAKDLAHALGFALWDPDQQNAPIPTNAHSKFANGVLGDNPDVPLVVVAGNGGSDLIYLPSTSGQADSQKLAEKVVRALLAQDYVSGVFVDSRLGTFPGTLTLKDINLQGSAITPMPAIAVNFKSFSTGCDIANICAVEIADTGLQQGQGMHGSFSRADTFNFNAGYGPDFKKQFVDTAPVSNADIGKTIAAILKLKIPNQGKLVGRVVTEAMPSGKMPRVIKTTRRSLASDEGLRTILMYQEVGKTRYFDAAGFPGKTVGLEDISFAK</sequence>
<dbReference type="GO" id="GO:0016787">
    <property type="term" value="F:hydrolase activity"/>
    <property type="evidence" value="ECO:0007669"/>
    <property type="project" value="UniProtKB-ARBA"/>
</dbReference>